<dbReference type="PANTHER" id="PTHR11178">
    <property type="entry name" value="IRON-SULFUR CLUSTER SCAFFOLD PROTEIN NFU-RELATED"/>
    <property type="match status" value="1"/>
</dbReference>
<evidence type="ECO:0000256" key="8">
    <source>
        <dbReference type="ARBA" id="ARBA00023128"/>
    </source>
</evidence>
<dbReference type="InterPro" id="IPR001075">
    <property type="entry name" value="NIF_FeS_clus_asmbl_NifU_C"/>
</dbReference>
<dbReference type="SUPFAM" id="SSF110836">
    <property type="entry name" value="Hypothetical protein SAV1430"/>
    <property type="match status" value="1"/>
</dbReference>
<feature type="domain" description="Scaffold protein Nfu/NifU N-terminal" evidence="10">
    <location>
        <begin position="61"/>
        <end position="147"/>
    </location>
</feature>
<dbReference type="GO" id="GO:0051536">
    <property type="term" value="F:iron-sulfur cluster binding"/>
    <property type="evidence" value="ECO:0007669"/>
    <property type="project" value="UniProtKB-KW"/>
</dbReference>
<feature type="region of interest" description="Disordered" evidence="9">
    <location>
        <begin position="312"/>
        <end position="336"/>
    </location>
</feature>
<dbReference type="PANTHER" id="PTHR11178:SF1">
    <property type="entry name" value="NFU1 IRON-SULFUR CLUSTER SCAFFOLD HOMOLOG, MITOCHONDRIAL"/>
    <property type="match status" value="1"/>
</dbReference>
<dbReference type="Gene3D" id="3.30.1370.70">
    <property type="entry name" value="Scaffold protein Nfu/NifU, N-terminal domain"/>
    <property type="match status" value="1"/>
</dbReference>
<evidence type="ECO:0000313" key="12">
    <source>
        <dbReference type="Proteomes" id="UP000549394"/>
    </source>
</evidence>
<comment type="similarity">
    <text evidence="2">Belongs to the NifU family.</text>
</comment>
<dbReference type="SUPFAM" id="SSF117916">
    <property type="entry name" value="Fe-S cluster assembly (FSCA) domain-like"/>
    <property type="match status" value="1"/>
</dbReference>
<evidence type="ECO:0000256" key="1">
    <source>
        <dbReference type="ARBA" id="ARBA00004173"/>
    </source>
</evidence>
<dbReference type="Proteomes" id="UP000549394">
    <property type="component" value="Unassembled WGS sequence"/>
</dbReference>
<keyword evidence="12" id="KW-1185">Reference proteome</keyword>
<dbReference type="Pfam" id="PF08712">
    <property type="entry name" value="Nfu_N"/>
    <property type="match status" value="1"/>
</dbReference>
<evidence type="ECO:0000256" key="9">
    <source>
        <dbReference type="SAM" id="MobiDB-lite"/>
    </source>
</evidence>
<evidence type="ECO:0000256" key="2">
    <source>
        <dbReference type="ARBA" id="ARBA00006420"/>
    </source>
</evidence>
<keyword evidence="5" id="KW-0809">Transit peptide</keyword>
<evidence type="ECO:0000256" key="5">
    <source>
        <dbReference type="ARBA" id="ARBA00022946"/>
    </source>
</evidence>
<keyword evidence="4" id="KW-0479">Metal-binding</keyword>
<keyword evidence="8" id="KW-0496">Mitochondrion</keyword>
<dbReference type="InterPro" id="IPR034904">
    <property type="entry name" value="FSCA_dom_sf"/>
</dbReference>
<evidence type="ECO:0000313" key="11">
    <source>
        <dbReference type="EMBL" id="CAD5116401.1"/>
    </source>
</evidence>
<sequence length="455" mass="51918">MAAYRQVIGVTRVTSRFLCDLLFKSIRTKTSARQIMTLSARGYHFKKATPINFSQKRYMFIQTQETPNPNSLKFLPGCDVLDSGTMDFPNVREAHSSPLAKLLFRIDGVKAVFFGNDFITITKEEDIDWQIVKPEVYAIVMDFFASGLPIYTGEKAPSDTEVHPEDDETVAMIKELLDTRIRPTVQEDGGDIQYVAFEDGIVKLKMQGSCVSCPSSTVTLKSGVQNMLQFYIPEVVGVEQIEDEVDEINKSEFSKFEERLENEKQNKSDSEIDFSESYVTNDQDIETRRAEIEVSTSSGFVFDDIRKGYKKKKYKQKRDDRAKHHQSRGNKKRREGRCQCCQTSSLSSDNSIKHKIQQKKKHKKKSYNNICPCFEAGMRAILRNSGNFNQNPYFNHSPMKPSANTLQPLRRCCCPQPSVCPSVNQRDFSCLPKRNKGIKDYDDGPVLMTLRSALD</sequence>
<evidence type="ECO:0000256" key="3">
    <source>
        <dbReference type="ARBA" id="ARBA00018782"/>
    </source>
</evidence>
<dbReference type="GO" id="GO:0005739">
    <property type="term" value="C:mitochondrion"/>
    <property type="evidence" value="ECO:0007669"/>
    <property type="project" value="UniProtKB-SubCell"/>
</dbReference>
<dbReference type="FunFam" id="3.30.300.130:FF:000001">
    <property type="entry name" value="NFU1 iron-sulfur cluster scaffold"/>
    <property type="match status" value="1"/>
</dbReference>
<dbReference type="AlphaFoldDB" id="A0A7I8VLT9"/>
<dbReference type="OrthoDB" id="565552at2759"/>
<accession>A0A7I8VLT9</accession>
<gene>
    <name evidence="11" type="ORF">DGYR_LOCUS5038</name>
</gene>
<organism evidence="11 12">
    <name type="scientific">Dimorphilus gyrociliatus</name>
    <dbReference type="NCBI Taxonomy" id="2664684"/>
    <lineage>
        <taxon>Eukaryota</taxon>
        <taxon>Metazoa</taxon>
        <taxon>Spiralia</taxon>
        <taxon>Lophotrochozoa</taxon>
        <taxon>Annelida</taxon>
        <taxon>Polychaeta</taxon>
        <taxon>Polychaeta incertae sedis</taxon>
        <taxon>Dinophilidae</taxon>
        <taxon>Dimorphilus</taxon>
    </lineage>
</organism>
<feature type="compositionally biased region" description="Basic residues" evidence="9">
    <location>
        <begin position="323"/>
        <end position="335"/>
    </location>
</feature>
<evidence type="ECO:0000256" key="4">
    <source>
        <dbReference type="ARBA" id="ARBA00022723"/>
    </source>
</evidence>
<evidence type="ECO:0000259" key="10">
    <source>
        <dbReference type="SMART" id="SM00932"/>
    </source>
</evidence>
<reference evidence="11 12" key="1">
    <citation type="submission" date="2020-08" db="EMBL/GenBank/DDBJ databases">
        <authorList>
            <person name="Hejnol A."/>
        </authorList>
    </citation>
    <scope>NUCLEOTIDE SEQUENCE [LARGE SCALE GENOMIC DNA]</scope>
</reference>
<comment type="caution">
    <text evidence="11">The sequence shown here is derived from an EMBL/GenBank/DDBJ whole genome shotgun (WGS) entry which is preliminary data.</text>
</comment>
<dbReference type="FunFam" id="3.30.1370.70:FF:000002">
    <property type="entry name" value="NFU1 iron-sulfur cluster scaffold homolog, mitochondrial"/>
    <property type="match status" value="1"/>
</dbReference>
<dbReference type="InterPro" id="IPR036498">
    <property type="entry name" value="Nfu/NifU_N_sf"/>
</dbReference>
<dbReference type="SMART" id="SM00932">
    <property type="entry name" value="Nfu_N"/>
    <property type="match status" value="1"/>
</dbReference>
<dbReference type="Gene3D" id="3.30.300.130">
    <property type="entry name" value="Fe-S cluster assembly (FSCA)"/>
    <property type="match status" value="1"/>
</dbReference>
<dbReference type="GO" id="GO:0005506">
    <property type="term" value="F:iron ion binding"/>
    <property type="evidence" value="ECO:0007669"/>
    <property type="project" value="InterPro"/>
</dbReference>
<protein>
    <recommendedName>
        <fullName evidence="3">NFU1 iron-sulfur cluster scaffold homolog, mitochondrial</fullName>
    </recommendedName>
</protein>
<name>A0A7I8VLT9_9ANNE</name>
<keyword evidence="6" id="KW-0408">Iron</keyword>
<evidence type="ECO:0000256" key="6">
    <source>
        <dbReference type="ARBA" id="ARBA00023004"/>
    </source>
</evidence>
<dbReference type="Pfam" id="PF01106">
    <property type="entry name" value="NifU"/>
    <property type="match status" value="1"/>
</dbReference>
<dbReference type="GO" id="GO:0016226">
    <property type="term" value="P:iron-sulfur cluster assembly"/>
    <property type="evidence" value="ECO:0007669"/>
    <property type="project" value="InterPro"/>
</dbReference>
<dbReference type="EMBL" id="CAJFCJ010000006">
    <property type="protein sequence ID" value="CAD5116401.1"/>
    <property type="molecule type" value="Genomic_DNA"/>
</dbReference>
<dbReference type="InterPro" id="IPR014824">
    <property type="entry name" value="Nfu/NifU_N"/>
</dbReference>
<evidence type="ECO:0000256" key="7">
    <source>
        <dbReference type="ARBA" id="ARBA00023014"/>
    </source>
</evidence>
<comment type="subcellular location">
    <subcellularLocation>
        <location evidence="1">Mitochondrion</location>
    </subcellularLocation>
</comment>
<keyword evidence="7" id="KW-0411">Iron-sulfur</keyword>
<proteinExistence type="inferred from homology"/>